<dbReference type="PANTHER" id="PTHR33606:SF3">
    <property type="entry name" value="PROTEIN YCII"/>
    <property type="match status" value="1"/>
</dbReference>
<proteinExistence type="predicted"/>
<sequence>MASAPRKMEFLVVVPDFPGVLDKRIAIRPQHFANLKPFVDSGTFKMGGAVLNSVPADDEPSSLDFAGSSLVVVASSKEEVLDILKQDVYAQNGVWDVDNAQVWPFKCALRLPL</sequence>
<organism evidence="2 3">
    <name type="scientific">Coniochaeta hoffmannii</name>
    <dbReference type="NCBI Taxonomy" id="91930"/>
    <lineage>
        <taxon>Eukaryota</taxon>
        <taxon>Fungi</taxon>
        <taxon>Dikarya</taxon>
        <taxon>Ascomycota</taxon>
        <taxon>Pezizomycotina</taxon>
        <taxon>Sordariomycetes</taxon>
        <taxon>Sordariomycetidae</taxon>
        <taxon>Coniochaetales</taxon>
        <taxon>Coniochaetaceae</taxon>
        <taxon>Coniochaeta</taxon>
    </lineage>
</organism>
<dbReference type="InterPro" id="IPR005545">
    <property type="entry name" value="YCII"/>
</dbReference>
<keyword evidence="3" id="KW-1185">Reference proteome</keyword>
<dbReference type="EMBL" id="JANBVN010000271">
    <property type="protein sequence ID" value="KAJ9130406.1"/>
    <property type="molecule type" value="Genomic_DNA"/>
</dbReference>
<evidence type="ECO:0000313" key="3">
    <source>
        <dbReference type="Proteomes" id="UP001174691"/>
    </source>
</evidence>
<gene>
    <name evidence="2" type="ORF">NKR19_g9901</name>
</gene>
<reference evidence="2" key="1">
    <citation type="submission" date="2022-07" db="EMBL/GenBank/DDBJ databases">
        <title>Fungi with potential for degradation of polypropylene.</title>
        <authorList>
            <person name="Gostincar C."/>
        </authorList>
    </citation>
    <scope>NUCLEOTIDE SEQUENCE</scope>
    <source>
        <strain evidence="2">EXF-13287</strain>
    </source>
</reference>
<evidence type="ECO:0000259" key="1">
    <source>
        <dbReference type="Pfam" id="PF03795"/>
    </source>
</evidence>
<dbReference type="Gene3D" id="3.30.70.1060">
    <property type="entry name" value="Dimeric alpha+beta barrel"/>
    <property type="match status" value="1"/>
</dbReference>
<dbReference type="AlphaFoldDB" id="A0AA38RGX9"/>
<dbReference type="InterPro" id="IPR051807">
    <property type="entry name" value="Sec-metab_biosynth-assoc"/>
</dbReference>
<dbReference type="Pfam" id="PF03795">
    <property type="entry name" value="YCII"/>
    <property type="match status" value="1"/>
</dbReference>
<accession>A0AA38RGX9</accession>
<comment type="caution">
    <text evidence="2">The sequence shown here is derived from an EMBL/GenBank/DDBJ whole genome shotgun (WGS) entry which is preliminary data.</text>
</comment>
<evidence type="ECO:0000313" key="2">
    <source>
        <dbReference type="EMBL" id="KAJ9130406.1"/>
    </source>
</evidence>
<dbReference type="PANTHER" id="PTHR33606">
    <property type="entry name" value="PROTEIN YCII"/>
    <property type="match status" value="1"/>
</dbReference>
<protein>
    <recommendedName>
        <fullName evidence="1">YCII-related domain-containing protein</fullName>
    </recommendedName>
</protein>
<dbReference type="SUPFAM" id="SSF54909">
    <property type="entry name" value="Dimeric alpha+beta barrel"/>
    <property type="match status" value="1"/>
</dbReference>
<dbReference type="InterPro" id="IPR011008">
    <property type="entry name" value="Dimeric_a/b-barrel"/>
</dbReference>
<name>A0AA38RGX9_9PEZI</name>
<feature type="domain" description="YCII-related" evidence="1">
    <location>
        <begin position="8"/>
        <end position="97"/>
    </location>
</feature>
<dbReference type="Proteomes" id="UP001174691">
    <property type="component" value="Unassembled WGS sequence"/>
</dbReference>